<sequence length="70" mass="8040">MTDHLTHIWRPIPGGRHAFPPSAIRINHDDQAESYCGMQVAAARLHDCTELDWILEPTCTICWKILKSDR</sequence>
<dbReference type="InterPro" id="IPR031795">
    <property type="entry name" value="Zf-HC3"/>
</dbReference>
<dbReference type="OrthoDB" id="5188746at2"/>
<dbReference type="RefSeq" id="WP_132619254.1">
    <property type="nucleotide sequence ID" value="NZ_SMKV01000003.1"/>
</dbReference>
<organism evidence="1 2">
    <name type="scientific">Saccharopolyspora aridisoli</name>
    <dbReference type="NCBI Taxonomy" id="2530385"/>
    <lineage>
        <taxon>Bacteria</taxon>
        <taxon>Bacillati</taxon>
        <taxon>Actinomycetota</taxon>
        <taxon>Actinomycetes</taxon>
        <taxon>Pseudonocardiales</taxon>
        <taxon>Pseudonocardiaceae</taxon>
        <taxon>Saccharopolyspora</taxon>
    </lineage>
</organism>
<dbReference type="Proteomes" id="UP000294744">
    <property type="component" value="Unassembled WGS sequence"/>
</dbReference>
<evidence type="ECO:0000313" key="2">
    <source>
        <dbReference type="Proteomes" id="UP000294744"/>
    </source>
</evidence>
<dbReference type="EMBL" id="SMKV01000003">
    <property type="protein sequence ID" value="TDC95742.1"/>
    <property type="molecule type" value="Genomic_DNA"/>
</dbReference>
<dbReference type="AlphaFoldDB" id="A0A4R4V0M9"/>
<keyword evidence="2" id="KW-1185">Reference proteome</keyword>
<gene>
    <name evidence="1" type="ORF">E1161_02810</name>
</gene>
<evidence type="ECO:0000313" key="1">
    <source>
        <dbReference type="EMBL" id="TDC95742.1"/>
    </source>
</evidence>
<dbReference type="Pfam" id="PF16827">
    <property type="entry name" value="zf-HC3"/>
    <property type="match status" value="1"/>
</dbReference>
<accession>A0A4R4V0M9</accession>
<reference evidence="1 2" key="1">
    <citation type="submission" date="2019-03" db="EMBL/GenBank/DDBJ databases">
        <title>Draft genome sequences of novel Actinobacteria.</title>
        <authorList>
            <person name="Sahin N."/>
            <person name="Ay H."/>
            <person name="Saygin H."/>
        </authorList>
    </citation>
    <scope>NUCLEOTIDE SEQUENCE [LARGE SCALE GENOMIC DNA]</scope>
    <source>
        <strain evidence="1 2">16K404</strain>
    </source>
</reference>
<comment type="caution">
    <text evidence="1">The sequence shown here is derived from an EMBL/GenBank/DDBJ whole genome shotgun (WGS) entry which is preliminary data.</text>
</comment>
<name>A0A4R4V0M9_9PSEU</name>
<proteinExistence type="predicted"/>
<evidence type="ECO:0008006" key="3">
    <source>
        <dbReference type="Google" id="ProtNLM"/>
    </source>
</evidence>
<protein>
    <recommendedName>
        <fullName evidence="3">Zinc-finger</fullName>
    </recommendedName>
</protein>